<evidence type="ECO:0000313" key="2">
    <source>
        <dbReference type="EMBL" id="GIL29201.1"/>
    </source>
</evidence>
<dbReference type="EMBL" id="BOPO01000150">
    <property type="protein sequence ID" value="GIL31844.1"/>
    <property type="molecule type" value="Genomic_DNA"/>
</dbReference>
<evidence type="ECO:0000313" key="3">
    <source>
        <dbReference type="EMBL" id="GIL31844.1"/>
    </source>
</evidence>
<dbReference type="AlphaFoldDB" id="A0A8J4ACS0"/>
<keyword evidence="4" id="KW-1185">Reference proteome</keyword>
<organism evidence="2 4">
    <name type="scientific">Actinocatenispora comari</name>
    <dbReference type="NCBI Taxonomy" id="2807577"/>
    <lineage>
        <taxon>Bacteria</taxon>
        <taxon>Bacillati</taxon>
        <taxon>Actinomycetota</taxon>
        <taxon>Actinomycetes</taxon>
        <taxon>Micromonosporales</taxon>
        <taxon>Micromonosporaceae</taxon>
        <taxon>Actinocatenispora</taxon>
    </lineage>
</organism>
<proteinExistence type="predicted"/>
<dbReference type="EMBL" id="BOPO01000084">
    <property type="protein sequence ID" value="GIL29201.1"/>
    <property type="molecule type" value="Genomic_DNA"/>
</dbReference>
<sequence>MLAACRRRERSAGRRPFWVRSWALGVANAAQNAAIGGPALLTALVWQVLQTFGSVLVARELRHTSVFGIVRGLASGKFGTAWGSSSDRSCRPAPRRSAPAAASAAAVRSECRSRNTSRRAAHR</sequence>
<comment type="caution">
    <text evidence="2">The sequence shown here is derived from an EMBL/GenBank/DDBJ whole genome shotgun (WGS) entry which is preliminary data.</text>
</comment>
<reference evidence="2" key="2">
    <citation type="submission" date="2021-02" db="EMBL/GenBank/DDBJ databases">
        <title>Whole genome shotgun sequence of Actinocatenispora sp. strain NUM-2625.</title>
        <authorList>
            <person name="Oyunbileg N."/>
            <person name="Iizaka Y."/>
            <person name="Davaapurev BO."/>
            <person name="Fukumoto A."/>
            <person name="Batkhuu J."/>
            <person name="Anzai Y."/>
        </authorList>
    </citation>
    <scope>NUCLEOTIDE SEQUENCE</scope>
    <source>
        <strain evidence="2">NUM-2625</strain>
    </source>
</reference>
<accession>A0A8J4ACS0</accession>
<evidence type="ECO:0000256" key="1">
    <source>
        <dbReference type="SAM" id="MobiDB-lite"/>
    </source>
</evidence>
<gene>
    <name evidence="2" type="ORF">NUM_44550</name>
    <name evidence="3" type="ORF">NUM_70980</name>
</gene>
<feature type="region of interest" description="Disordered" evidence="1">
    <location>
        <begin position="79"/>
        <end position="123"/>
    </location>
</feature>
<reference evidence="4" key="1">
    <citation type="journal article" date="2021" name="Int. J. Syst. Evol. Microbiol.">
        <title>Actinocatenispora comari sp. nov., an endophytic actinomycete isolated from aerial parts of Comarum salesowianum.</title>
        <authorList>
            <person name="Oyunbileg N."/>
            <person name="Iizaka Y."/>
            <person name="Hamada M."/>
            <person name="Davaapurev B.O."/>
            <person name="Fukumoto A."/>
            <person name="Tsetseg B."/>
            <person name="Kato F."/>
            <person name="Tamura T."/>
            <person name="Batkhuu J."/>
            <person name="Anzai Y."/>
        </authorList>
    </citation>
    <scope>NUCLEOTIDE SEQUENCE [LARGE SCALE GENOMIC DNA]</scope>
    <source>
        <strain evidence="4">NUM-2625</strain>
    </source>
</reference>
<feature type="compositionally biased region" description="Low complexity" evidence="1">
    <location>
        <begin position="84"/>
        <end position="108"/>
    </location>
</feature>
<protein>
    <submittedName>
        <fullName evidence="2">Uncharacterized protein</fullName>
    </submittedName>
</protein>
<evidence type="ECO:0000313" key="4">
    <source>
        <dbReference type="Proteomes" id="UP000614996"/>
    </source>
</evidence>
<name>A0A8J4ACS0_9ACTN</name>
<dbReference type="Proteomes" id="UP000614996">
    <property type="component" value="Unassembled WGS sequence"/>
</dbReference>